<organism evidence="2 3">
    <name type="scientific">Halomonas binhaiensis</name>
    <dbReference type="NCBI Taxonomy" id="2562282"/>
    <lineage>
        <taxon>Bacteria</taxon>
        <taxon>Pseudomonadati</taxon>
        <taxon>Pseudomonadota</taxon>
        <taxon>Gammaproteobacteria</taxon>
        <taxon>Oceanospirillales</taxon>
        <taxon>Halomonadaceae</taxon>
        <taxon>Halomonas</taxon>
    </lineage>
</organism>
<accession>A0A5C1NJ75</accession>
<reference evidence="2" key="1">
    <citation type="submission" date="2021-02" db="EMBL/GenBank/DDBJ databases">
        <title>Strain Y2R2, a novel species of the genus Halomonas.</title>
        <authorList>
            <person name="Huang H."/>
        </authorList>
    </citation>
    <scope>NUCLEOTIDE SEQUENCE</scope>
    <source>
        <strain evidence="2">Y2R2</strain>
    </source>
</reference>
<feature type="transmembrane region" description="Helical" evidence="1">
    <location>
        <begin position="88"/>
        <end position="108"/>
    </location>
</feature>
<dbReference type="EMBL" id="CP038437">
    <property type="protein sequence ID" value="QEM83772.1"/>
    <property type="molecule type" value="Genomic_DNA"/>
</dbReference>
<dbReference type="RefSeq" id="WP_149286892.1">
    <property type="nucleotide sequence ID" value="NZ_CP038437.2"/>
</dbReference>
<keyword evidence="1" id="KW-0812">Transmembrane</keyword>
<evidence type="ECO:0000256" key="1">
    <source>
        <dbReference type="SAM" id="Phobius"/>
    </source>
</evidence>
<feature type="transmembrane region" description="Helical" evidence="1">
    <location>
        <begin position="28"/>
        <end position="44"/>
    </location>
</feature>
<sequence length="115" mass="12659">MPGALIYALLALASPAYAEVSDKVPGYLSLVLWPLGVVVLLVIGKVTGWRALNILAVVLSAFWLWAWWDFVWVDDIYPAAVRELGGGYAVATYAQLGVWALLLVVSLWRCVKRRG</sequence>
<evidence type="ECO:0000313" key="3">
    <source>
        <dbReference type="Proteomes" id="UP000324285"/>
    </source>
</evidence>
<gene>
    <name evidence="2" type="ORF">E4T21_21015</name>
</gene>
<keyword evidence="1" id="KW-1133">Transmembrane helix</keyword>
<evidence type="ECO:0000313" key="2">
    <source>
        <dbReference type="EMBL" id="QEM83772.1"/>
    </source>
</evidence>
<dbReference type="AlphaFoldDB" id="A0A5C1NJ75"/>
<dbReference type="Proteomes" id="UP000324285">
    <property type="component" value="Chromosome"/>
</dbReference>
<keyword evidence="3" id="KW-1185">Reference proteome</keyword>
<protein>
    <submittedName>
        <fullName evidence="2">Uncharacterized protein</fullName>
    </submittedName>
</protein>
<proteinExistence type="predicted"/>
<dbReference type="KEGG" id="hbh:E4T21_21015"/>
<name>A0A5C1NJ75_9GAMM</name>
<keyword evidence="1" id="KW-0472">Membrane</keyword>
<feature type="transmembrane region" description="Helical" evidence="1">
    <location>
        <begin position="51"/>
        <end position="68"/>
    </location>
</feature>